<dbReference type="InterPro" id="IPR011992">
    <property type="entry name" value="EF-hand-dom_pair"/>
</dbReference>
<protein>
    <recommendedName>
        <fullName evidence="2">EF-hand domain-containing protein</fullName>
    </recommendedName>
</protein>
<name>A0A7S0G955_9STRA</name>
<dbReference type="PROSITE" id="PS50222">
    <property type="entry name" value="EF_HAND_2"/>
    <property type="match status" value="1"/>
</dbReference>
<proteinExistence type="predicted"/>
<keyword evidence="1" id="KW-0106">Calcium</keyword>
<reference evidence="3" key="1">
    <citation type="submission" date="2021-01" db="EMBL/GenBank/DDBJ databases">
        <authorList>
            <person name="Corre E."/>
            <person name="Pelletier E."/>
            <person name="Niang G."/>
            <person name="Scheremetjew M."/>
            <person name="Finn R."/>
            <person name="Kale V."/>
            <person name="Holt S."/>
            <person name="Cochrane G."/>
            <person name="Meng A."/>
            <person name="Brown T."/>
            <person name="Cohen L."/>
        </authorList>
    </citation>
    <scope>NUCLEOTIDE SEQUENCE</scope>
    <source>
        <strain evidence="3">CCAP1064/1</strain>
    </source>
</reference>
<organism evidence="3">
    <name type="scientific">Proboscia inermis</name>
    <dbReference type="NCBI Taxonomy" id="420281"/>
    <lineage>
        <taxon>Eukaryota</taxon>
        <taxon>Sar</taxon>
        <taxon>Stramenopiles</taxon>
        <taxon>Ochrophyta</taxon>
        <taxon>Bacillariophyta</taxon>
        <taxon>Coscinodiscophyceae</taxon>
        <taxon>Rhizosoleniophycidae</taxon>
        <taxon>Rhizosoleniales</taxon>
        <taxon>Rhizosoleniaceae</taxon>
        <taxon>Proboscia</taxon>
    </lineage>
</organism>
<dbReference type="AlphaFoldDB" id="A0A7S0G955"/>
<dbReference type="InterPro" id="IPR002048">
    <property type="entry name" value="EF_hand_dom"/>
</dbReference>
<evidence type="ECO:0000313" key="3">
    <source>
        <dbReference type="EMBL" id="CAD8406010.1"/>
    </source>
</evidence>
<dbReference type="GO" id="GO:0005509">
    <property type="term" value="F:calcium ion binding"/>
    <property type="evidence" value="ECO:0007669"/>
    <property type="project" value="InterPro"/>
</dbReference>
<dbReference type="EMBL" id="HBEL01004456">
    <property type="protein sequence ID" value="CAD8406010.1"/>
    <property type="molecule type" value="Transcribed_RNA"/>
</dbReference>
<sequence>MNVLPLRCVARYPIALVRAVRNTQNSSLPNRFRSQLSTFSTIDDSSHLEHRLRSSDSILTSVRCFSSESFAKSDAVKKLQDIIEDYRKENYTQTLPKRFKKELVGAADRDSDGYITQLEIGQLLENIGADELMTKEEISDVFTELGFGGDESKTGIPVVELMKIL</sequence>
<accession>A0A7S0G955</accession>
<dbReference type="Gene3D" id="1.10.238.10">
    <property type="entry name" value="EF-hand"/>
    <property type="match status" value="1"/>
</dbReference>
<gene>
    <name evidence="3" type="ORF">PINE0816_LOCUS2126</name>
</gene>
<dbReference type="InterPro" id="IPR018247">
    <property type="entry name" value="EF_Hand_1_Ca_BS"/>
</dbReference>
<evidence type="ECO:0000259" key="2">
    <source>
        <dbReference type="PROSITE" id="PS50222"/>
    </source>
</evidence>
<evidence type="ECO:0000256" key="1">
    <source>
        <dbReference type="ARBA" id="ARBA00022837"/>
    </source>
</evidence>
<feature type="domain" description="EF-hand" evidence="2">
    <location>
        <begin position="95"/>
        <end position="130"/>
    </location>
</feature>
<dbReference type="SUPFAM" id="SSF47473">
    <property type="entry name" value="EF-hand"/>
    <property type="match status" value="1"/>
</dbReference>
<dbReference type="PROSITE" id="PS00018">
    <property type="entry name" value="EF_HAND_1"/>
    <property type="match status" value="1"/>
</dbReference>